<dbReference type="HOGENOM" id="CLU_059410_0_0_1"/>
<evidence type="ECO:0000256" key="3">
    <source>
        <dbReference type="ARBA" id="ARBA00023098"/>
    </source>
</evidence>
<accession>A0A0C3GYJ3</accession>
<dbReference type="OrthoDB" id="1658288at2759"/>
<reference evidence="6" key="2">
    <citation type="submission" date="2015-01" db="EMBL/GenBank/DDBJ databases">
        <title>Evolutionary Origins and Diversification of the Mycorrhizal Mutualists.</title>
        <authorList>
            <consortium name="DOE Joint Genome Institute"/>
            <consortium name="Mycorrhizal Genomics Consortium"/>
            <person name="Kohler A."/>
            <person name="Kuo A."/>
            <person name="Nagy L.G."/>
            <person name="Floudas D."/>
            <person name="Copeland A."/>
            <person name="Barry K.W."/>
            <person name="Cichocki N."/>
            <person name="Veneault-Fourrey C."/>
            <person name="LaButti K."/>
            <person name="Lindquist E.A."/>
            <person name="Lipzen A."/>
            <person name="Lundell T."/>
            <person name="Morin E."/>
            <person name="Murat C."/>
            <person name="Riley R."/>
            <person name="Ohm R."/>
            <person name="Sun H."/>
            <person name="Tunlid A."/>
            <person name="Henrissat B."/>
            <person name="Grigoriev I.V."/>
            <person name="Hibbett D.S."/>
            <person name="Martin F."/>
        </authorList>
    </citation>
    <scope>NUCLEOTIDE SEQUENCE [LARGE SCALE GENOMIC DNA]</scope>
    <source>
        <strain evidence="6">Zn</strain>
    </source>
</reference>
<dbReference type="InterPro" id="IPR002641">
    <property type="entry name" value="PNPLA_dom"/>
</dbReference>
<dbReference type="GO" id="GO:0046486">
    <property type="term" value="P:glycerolipid metabolic process"/>
    <property type="evidence" value="ECO:0007669"/>
    <property type="project" value="UniProtKB-ARBA"/>
</dbReference>
<gene>
    <name evidence="5" type="ORF">OIDMADRAFT_59822</name>
</gene>
<dbReference type="STRING" id="913774.A0A0C3GYJ3"/>
<dbReference type="GO" id="GO:0019369">
    <property type="term" value="P:arachidonate metabolic process"/>
    <property type="evidence" value="ECO:0007669"/>
    <property type="project" value="TreeGrafter"/>
</dbReference>
<name>A0A0C3GYJ3_OIDMZ</name>
<protein>
    <recommendedName>
        <fullName evidence="4">PNPLA domain-containing protein</fullName>
    </recommendedName>
</protein>
<evidence type="ECO:0000313" key="6">
    <source>
        <dbReference type="Proteomes" id="UP000054321"/>
    </source>
</evidence>
<proteinExistence type="predicted"/>
<dbReference type="InterPro" id="IPR016035">
    <property type="entry name" value="Acyl_Trfase/lysoPLipase"/>
</dbReference>
<dbReference type="AlphaFoldDB" id="A0A0C3GYJ3"/>
<dbReference type="Gene3D" id="3.40.1090.10">
    <property type="entry name" value="Cytosolic phospholipase A2 catalytic domain"/>
    <property type="match status" value="1"/>
</dbReference>
<sequence>MMPSKPLKILTIDGGGLQAISSLLILDKLLDTIAKNNKVPCGKPRPCDVFDVIAGIGAGGWLAILLGRFHMDITTCLSEWYKITNRIEPRSRTEEIRMRAFHHCYFNPNRLVEQIDSLTKVYSTGQFLFDDRASEVRTRHVFVAALRSNASGYNLFRTYEIPGDAKLPKRLLEGPETPHLFKISSAFGVTGAAKYFSPPWDERMSKSGRTFFNDNKYPKPHNITELALDEVWGLYGTEVPLSIIVNIGPGLPSKTDVKQIAQRFSWGTSQPIEIRQTIQESIDPAPNGLSVKFPQDVLDQEPARIPGGKKQLAMTRNNTVGSIKGRAVGKKLKRHETEIEEDIRRKLNNIYKGGGNLYYRLAPEVAPQGTARNDSSAPGVTMDATLEFLSLPVVAIKIDEIAQRIPEVMVPA</sequence>
<evidence type="ECO:0000259" key="4">
    <source>
        <dbReference type="Pfam" id="PF01734"/>
    </source>
</evidence>
<dbReference type="EMBL" id="KN832887">
    <property type="protein sequence ID" value="KIM95346.1"/>
    <property type="molecule type" value="Genomic_DNA"/>
</dbReference>
<dbReference type="GO" id="GO:0047499">
    <property type="term" value="F:calcium-independent phospholipase A2 activity"/>
    <property type="evidence" value="ECO:0007669"/>
    <property type="project" value="TreeGrafter"/>
</dbReference>
<organism evidence="5 6">
    <name type="scientific">Oidiodendron maius (strain Zn)</name>
    <dbReference type="NCBI Taxonomy" id="913774"/>
    <lineage>
        <taxon>Eukaryota</taxon>
        <taxon>Fungi</taxon>
        <taxon>Dikarya</taxon>
        <taxon>Ascomycota</taxon>
        <taxon>Pezizomycotina</taxon>
        <taxon>Leotiomycetes</taxon>
        <taxon>Leotiomycetes incertae sedis</taxon>
        <taxon>Myxotrichaceae</taxon>
        <taxon>Oidiodendron</taxon>
    </lineage>
</organism>
<dbReference type="Proteomes" id="UP000054321">
    <property type="component" value="Unassembled WGS sequence"/>
</dbReference>
<dbReference type="Pfam" id="PF01734">
    <property type="entry name" value="Patatin"/>
    <property type="match status" value="1"/>
</dbReference>
<evidence type="ECO:0000256" key="2">
    <source>
        <dbReference type="ARBA" id="ARBA00022963"/>
    </source>
</evidence>
<dbReference type="PANTHER" id="PTHR24185:SF1">
    <property type="entry name" value="CALCIUM-INDEPENDENT PHOSPHOLIPASE A2-GAMMA"/>
    <property type="match status" value="1"/>
</dbReference>
<dbReference type="GO" id="GO:0016042">
    <property type="term" value="P:lipid catabolic process"/>
    <property type="evidence" value="ECO:0007669"/>
    <property type="project" value="UniProtKB-KW"/>
</dbReference>
<keyword evidence="2" id="KW-0442">Lipid degradation</keyword>
<dbReference type="GO" id="GO:0016020">
    <property type="term" value="C:membrane"/>
    <property type="evidence" value="ECO:0007669"/>
    <property type="project" value="TreeGrafter"/>
</dbReference>
<feature type="domain" description="PNPLA" evidence="4">
    <location>
        <begin position="10"/>
        <end position="143"/>
    </location>
</feature>
<keyword evidence="6" id="KW-1185">Reference proteome</keyword>
<dbReference type="SUPFAM" id="SSF52151">
    <property type="entry name" value="FabD/lysophospholipase-like"/>
    <property type="match status" value="1"/>
</dbReference>
<reference evidence="5 6" key="1">
    <citation type="submission" date="2014-04" db="EMBL/GenBank/DDBJ databases">
        <authorList>
            <consortium name="DOE Joint Genome Institute"/>
            <person name="Kuo A."/>
            <person name="Martino E."/>
            <person name="Perotto S."/>
            <person name="Kohler A."/>
            <person name="Nagy L.G."/>
            <person name="Floudas D."/>
            <person name="Copeland A."/>
            <person name="Barry K.W."/>
            <person name="Cichocki N."/>
            <person name="Veneault-Fourrey C."/>
            <person name="LaButti K."/>
            <person name="Lindquist E.A."/>
            <person name="Lipzen A."/>
            <person name="Lundell T."/>
            <person name="Morin E."/>
            <person name="Murat C."/>
            <person name="Sun H."/>
            <person name="Tunlid A."/>
            <person name="Henrissat B."/>
            <person name="Grigoriev I.V."/>
            <person name="Hibbett D.S."/>
            <person name="Martin F."/>
            <person name="Nordberg H.P."/>
            <person name="Cantor M.N."/>
            <person name="Hua S.X."/>
        </authorList>
    </citation>
    <scope>NUCLEOTIDE SEQUENCE [LARGE SCALE GENOMIC DNA]</scope>
    <source>
        <strain evidence="5 6">Zn</strain>
    </source>
</reference>
<dbReference type="PANTHER" id="PTHR24185">
    <property type="entry name" value="CALCIUM-INDEPENDENT PHOSPHOLIPASE A2-GAMMA"/>
    <property type="match status" value="1"/>
</dbReference>
<keyword evidence="1" id="KW-0378">Hydrolase</keyword>
<dbReference type="InParanoid" id="A0A0C3GYJ3"/>
<evidence type="ECO:0000256" key="1">
    <source>
        <dbReference type="ARBA" id="ARBA00022801"/>
    </source>
</evidence>
<evidence type="ECO:0000313" key="5">
    <source>
        <dbReference type="EMBL" id="KIM95346.1"/>
    </source>
</evidence>
<keyword evidence="3" id="KW-0443">Lipid metabolism</keyword>